<evidence type="ECO:0000313" key="5">
    <source>
        <dbReference type="Proteomes" id="UP001165121"/>
    </source>
</evidence>
<organism evidence="4 5">
    <name type="scientific">Phytophthora fragariaefolia</name>
    <dbReference type="NCBI Taxonomy" id="1490495"/>
    <lineage>
        <taxon>Eukaryota</taxon>
        <taxon>Sar</taxon>
        <taxon>Stramenopiles</taxon>
        <taxon>Oomycota</taxon>
        <taxon>Peronosporomycetes</taxon>
        <taxon>Peronosporales</taxon>
        <taxon>Peronosporaceae</taxon>
        <taxon>Phytophthora</taxon>
    </lineage>
</organism>
<dbReference type="InterPro" id="IPR008271">
    <property type="entry name" value="Ser/Thr_kinase_AS"/>
</dbReference>
<dbReference type="InterPro" id="IPR011009">
    <property type="entry name" value="Kinase-like_dom_sf"/>
</dbReference>
<name>A0A9W6XDQ3_9STRA</name>
<dbReference type="Pfam" id="PF00069">
    <property type="entry name" value="Pkinase"/>
    <property type="match status" value="1"/>
</dbReference>
<feature type="domain" description="Protein kinase" evidence="3">
    <location>
        <begin position="367"/>
        <end position="629"/>
    </location>
</feature>
<dbReference type="Gene3D" id="3.30.200.20">
    <property type="entry name" value="Phosphorylase Kinase, domain 1"/>
    <property type="match status" value="1"/>
</dbReference>
<dbReference type="PANTHER" id="PTHR44329:SF214">
    <property type="entry name" value="PROTEIN KINASE DOMAIN-CONTAINING PROTEIN"/>
    <property type="match status" value="1"/>
</dbReference>
<dbReference type="SMART" id="SM00220">
    <property type="entry name" value="S_TKc"/>
    <property type="match status" value="1"/>
</dbReference>
<evidence type="ECO:0000313" key="4">
    <source>
        <dbReference type="EMBL" id="GMF36506.1"/>
    </source>
</evidence>
<feature type="signal peptide" evidence="2">
    <location>
        <begin position="1"/>
        <end position="17"/>
    </location>
</feature>
<gene>
    <name evidence="4" type="ORF">Pfra01_000997100</name>
</gene>
<keyword evidence="1" id="KW-0472">Membrane</keyword>
<dbReference type="AlphaFoldDB" id="A0A9W6XDQ3"/>
<feature type="transmembrane region" description="Helical" evidence="1">
    <location>
        <begin position="263"/>
        <end position="286"/>
    </location>
</feature>
<evidence type="ECO:0000256" key="2">
    <source>
        <dbReference type="SAM" id="SignalP"/>
    </source>
</evidence>
<dbReference type="PANTHER" id="PTHR44329">
    <property type="entry name" value="SERINE/THREONINE-PROTEIN KINASE TNNI3K-RELATED"/>
    <property type="match status" value="1"/>
</dbReference>
<keyword evidence="2" id="KW-0732">Signal</keyword>
<keyword evidence="1" id="KW-1133">Transmembrane helix</keyword>
<feature type="chain" id="PRO_5040800080" evidence="2">
    <location>
        <begin position="18"/>
        <end position="636"/>
    </location>
</feature>
<dbReference type="InterPro" id="IPR000719">
    <property type="entry name" value="Prot_kinase_dom"/>
</dbReference>
<dbReference type="GO" id="GO:0005524">
    <property type="term" value="F:ATP binding"/>
    <property type="evidence" value="ECO:0007669"/>
    <property type="project" value="InterPro"/>
</dbReference>
<accession>A0A9W6XDQ3</accession>
<dbReference type="Gene3D" id="1.10.510.10">
    <property type="entry name" value="Transferase(Phosphotransferase) domain 1"/>
    <property type="match status" value="1"/>
</dbReference>
<evidence type="ECO:0000256" key="1">
    <source>
        <dbReference type="SAM" id="Phobius"/>
    </source>
</evidence>
<keyword evidence="5" id="KW-1185">Reference proteome</keyword>
<evidence type="ECO:0000259" key="3">
    <source>
        <dbReference type="PROSITE" id="PS50011"/>
    </source>
</evidence>
<dbReference type="PROSITE" id="PS50011">
    <property type="entry name" value="PROTEIN_KINASE_DOM"/>
    <property type="match status" value="1"/>
</dbReference>
<dbReference type="InterPro" id="IPR051681">
    <property type="entry name" value="Ser/Thr_Kinases-Pseudokinases"/>
</dbReference>
<dbReference type="Proteomes" id="UP001165121">
    <property type="component" value="Unassembled WGS sequence"/>
</dbReference>
<dbReference type="CDD" id="cd13999">
    <property type="entry name" value="STKc_MAP3K-like"/>
    <property type="match status" value="1"/>
</dbReference>
<reference evidence="4" key="1">
    <citation type="submission" date="2023-04" db="EMBL/GenBank/DDBJ databases">
        <title>Phytophthora fragariaefolia NBRC 109709.</title>
        <authorList>
            <person name="Ichikawa N."/>
            <person name="Sato H."/>
            <person name="Tonouchi N."/>
        </authorList>
    </citation>
    <scope>NUCLEOTIDE SEQUENCE</scope>
    <source>
        <strain evidence="4">NBRC 109709</strain>
    </source>
</reference>
<keyword evidence="1" id="KW-0812">Transmembrane</keyword>
<comment type="caution">
    <text evidence="4">The sequence shown here is derived from an EMBL/GenBank/DDBJ whole genome shotgun (WGS) entry which is preliminary data.</text>
</comment>
<dbReference type="GO" id="GO:0004674">
    <property type="term" value="F:protein serine/threonine kinase activity"/>
    <property type="evidence" value="ECO:0007669"/>
    <property type="project" value="TreeGrafter"/>
</dbReference>
<dbReference type="PROSITE" id="PS00108">
    <property type="entry name" value="PROTEIN_KINASE_ST"/>
    <property type="match status" value="1"/>
</dbReference>
<proteinExistence type="predicted"/>
<dbReference type="OrthoDB" id="346907at2759"/>
<dbReference type="SUPFAM" id="SSF56112">
    <property type="entry name" value="Protein kinase-like (PK-like)"/>
    <property type="match status" value="1"/>
</dbReference>
<protein>
    <submittedName>
        <fullName evidence="4">Unnamed protein product</fullName>
    </submittedName>
</protein>
<dbReference type="EMBL" id="BSXT01000948">
    <property type="protein sequence ID" value="GMF36506.1"/>
    <property type="molecule type" value="Genomic_DNA"/>
</dbReference>
<sequence length="636" mass="70851">MRVLALTSVLAASTAVAQDYTITFRSLEETSLSASPLLPANESFVFDGTNSDIAKQLYTRHQAGDIALTLKLNSIPAAVSNRLRKLKLNFNNLPGLVQRAVLWDSGFAISPNNEPVQIWTMKDYTTANISVPKDDIAQVNCTMLECPQPNGVSAFSSQYCSGTQILNASRCCHKSDFDSIHGQSQQRIFHTNFMQSTRFQILATTWNQCPKNDGYSALIVPCHKRSEFTDSQISSMTKPTGSGWATNWLEDEFAAKDSGFNKLMLIPIILGSLVVISMITFVGLYLKRRAKRRKELVLPDIEDCSYQYAVGESYDAVTSPVMNSDTSHDFSSASRTEDYESIGSNQTFKILLRSQHLKGNRLPYDSLLFERELSRGASGVLWICQYGGQRVAVKKLIHSRGLKAEDVQDFAEEIELTASLVHPCIVKFIGLAWNNLINLCMVLEYVPNGNLKDYLGKNIKTLSWARNKIHMAIAIAEALEYLHSRTPIIIHRDLKSANILLTKHLEPKLIDFGVSRGMVDSTMSAGVGTPYWTAPEILEGDRYTEKSDIYSFGVVLSELDTGRIPYFDAVMEDGSNVRPFHILQRVMSGSMRPSFALDCPPRIKRIGAACLSLDPQNRPTARELVVELLGKYSNVI</sequence>